<name>A0A4P7C2K0_9GAMM</name>
<sequence length="370" mass="40709">MEKTILITGGAGFIGSHVADELLAAGYRVRILDSLEAQVHGLDRQRPGYLNPEVELQRGDVRDPEAVAQALESVSGVFHFAARVGVGQSMYEIESYLDTNVRGTAVLLEQLVKRPVECLVVASSMSIYGEGLYRSATGNLIEVERSIARLRSGEWEVSGPEGEKLEPVPTPESKHPALASIYALSKMDQERMCLLFGQAYDIPVVALRFFNTYGERQALSNPYTGVLAIFGSRLLNGRPPLVFEDGHQRRDFVHVRDVARACRQALEIPDAAGQAFNIGSGRSISILELAQKTAQVIGSDLMPNITGEYRKGDIRHCFADISRARRILGFEPEVSLEEGLSTFAEWLAEQQPVDRVDEARDELLARGLAV</sequence>
<evidence type="ECO:0000313" key="5">
    <source>
        <dbReference type="Proteomes" id="UP000294325"/>
    </source>
</evidence>
<dbReference type="AlphaFoldDB" id="A0A4P7C2K0"/>
<dbReference type="PRINTS" id="PR01713">
    <property type="entry name" value="NUCEPIMERASE"/>
</dbReference>
<evidence type="ECO:0000256" key="2">
    <source>
        <dbReference type="ARBA" id="ARBA00007637"/>
    </source>
</evidence>
<proteinExistence type="inferred from homology"/>
<protein>
    <submittedName>
        <fullName evidence="4">SDR family NAD(P)-dependent oxidoreductase</fullName>
    </submittedName>
</protein>
<dbReference type="EMBL" id="CP038033">
    <property type="protein sequence ID" value="QBQ55744.1"/>
    <property type="molecule type" value="Genomic_DNA"/>
</dbReference>
<reference evidence="4 5" key="1">
    <citation type="submission" date="2019-03" db="EMBL/GenBank/DDBJ databases">
        <title>The genome sequence of Nitrosococcus wardiae strain D1FHST reveals the archetypal metabolic capacity of ammonia-oxidizing Gammaproteobacteria.</title>
        <authorList>
            <person name="Wang L."/>
            <person name="Lim C.K."/>
            <person name="Hanson T.E."/>
            <person name="Dang H."/>
            <person name="Klotz M.G."/>
        </authorList>
    </citation>
    <scope>NUCLEOTIDE SEQUENCE [LARGE SCALE GENOMIC DNA]</scope>
    <source>
        <strain evidence="4 5">D1FHS</strain>
    </source>
</reference>
<keyword evidence="5" id="KW-1185">Reference proteome</keyword>
<dbReference type="Pfam" id="PF01370">
    <property type="entry name" value="Epimerase"/>
    <property type="match status" value="1"/>
</dbReference>
<feature type="domain" description="NAD-dependent epimerase/dehydratase" evidence="3">
    <location>
        <begin position="5"/>
        <end position="279"/>
    </location>
</feature>
<dbReference type="OrthoDB" id="9803010at2"/>
<evidence type="ECO:0000313" key="4">
    <source>
        <dbReference type="EMBL" id="QBQ55744.1"/>
    </source>
</evidence>
<dbReference type="RefSeq" id="WP_134359001.1">
    <property type="nucleotide sequence ID" value="NZ_CP038033.1"/>
</dbReference>
<dbReference type="Proteomes" id="UP000294325">
    <property type="component" value="Chromosome"/>
</dbReference>
<dbReference type="KEGG" id="nwr:E3U44_15410"/>
<dbReference type="PANTHER" id="PTHR43000">
    <property type="entry name" value="DTDP-D-GLUCOSE 4,6-DEHYDRATASE-RELATED"/>
    <property type="match status" value="1"/>
</dbReference>
<gene>
    <name evidence="4" type="ORF">E3U44_15410</name>
</gene>
<accession>A0A4P7C2K0</accession>
<evidence type="ECO:0000259" key="3">
    <source>
        <dbReference type="Pfam" id="PF01370"/>
    </source>
</evidence>
<evidence type="ECO:0000256" key="1">
    <source>
        <dbReference type="ARBA" id="ARBA00005125"/>
    </source>
</evidence>
<dbReference type="SUPFAM" id="SSF51735">
    <property type="entry name" value="NAD(P)-binding Rossmann-fold domains"/>
    <property type="match status" value="1"/>
</dbReference>
<dbReference type="Gene3D" id="3.40.50.720">
    <property type="entry name" value="NAD(P)-binding Rossmann-like Domain"/>
    <property type="match status" value="1"/>
</dbReference>
<dbReference type="InterPro" id="IPR036291">
    <property type="entry name" value="NAD(P)-bd_dom_sf"/>
</dbReference>
<comment type="pathway">
    <text evidence="1">Bacterial outer membrane biogenesis; LPS O-antigen biosynthesis.</text>
</comment>
<comment type="similarity">
    <text evidence="2">Belongs to the NAD(P)-dependent epimerase/dehydratase family.</text>
</comment>
<organism evidence="4 5">
    <name type="scientific">Nitrosococcus wardiae</name>
    <dbReference type="NCBI Taxonomy" id="1814290"/>
    <lineage>
        <taxon>Bacteria</taxon>
        <taxon>Pseudomonadati</taxon>
        <taxon>Pseudomonadota</taxon>
        <taxon>Gammaproteobacteria</taxon>
        <taxon>Chromatiales</taxon>
        <taxon>Chromatiaceae</taxon>
        <taxon>Nitrosococcus</taxon>
    </lineage>
</organism>
<dbReference type="InterPro" id="IPR001509">
    <property type="entry name" value="Epimerase_deHydtase"/>
</dbReference>